<name>A0A4Z2HAZ5_9TELE</name>
<accession>A0A4Z2HAZ5</accession>
<comment type="caution">
    <text evidence="2">The sequence shown here is derived from an EMBL/GenBank/DDBJ whole genome shotgun (WGS) entry which is preliminary data.</text>
</comment>
<evidence type="ECO:0000313" key="2">
    <source>
        <dbReference type="EMBL" id="TNN62435.1"/>
    </source>
</evidence>
<sequence length="117" mass="12904">MGWKYGQNMQMVGVTQMVSPMEQSDAALLPCPHNRTAAAPRLRQIPEDERFAARLRRPDTTQRERPVSSQWKSNIGAATSFERWSAATPPRAVHRTPLNGIVGKVGVTRYSVTGATG</sequence>
<feature type="compositionally biased region" description="Basic and acidic residues" evidence="1">
    <location>
        <begin position="55"/>
        <end position="66"/>
    </location>
</feature>
<proteinExistence type="predicted"/>
<dbReference type="Proteomes" id="UP000314294">
    <property type="component" value="Unassembled WGS sequence"/>
</dbReference>
<evidence type="ECO:0000256" key="1">
    <source>
        <dbReference type="SAM" id="MobiDB-lite"/>
    </source>
</evidence>
<dbReference type="EMBL" id="SRLO01000293">
    <property type="protein sequence ID" value="TNN62435.1"/>
    <property type="molecule type" value="Genomic_DNA"/>
</dbReference>
<reference evidence="2 3" key="1">
    <citation type="submission" date="2019-03" db="EMBL/GenBank/DDBJ databases">
        <title>First draft genome of Liparis tanakae, snailfish: a comprehensive survey of snailfish specific genes.</title>
        <authorList>
            <person name="Kim W."/>
            <person name="Song I."/>
            <person name="Jeong J.-H."/>
            <person name="Kim D."/>
            <person name="Kim S."/>
            <person name="Ryu S."/>
            <person name="Song J.Y."/>
            <person name="Lee S.K."/>
        </authorList>
    </citation>
    <scope>NUCLEOTIDE SEQUENCE [LARGE SCALE GENOMIC DNA]</scope>
    <source>
        <tissue evidence="2">Muscle</tissue>
    </source>
</reference>
<keyword evidence="3" id="KW-1185">Reference proteome</keyword>
<dbReference type="AlphaFoldDB" id="A0A4Z2HAZ5"/>
<protein>
    <submittedName>
        <fullName evidence="2">Uncharacterized protein</fullName>
    </submittedName>
</protein>
<evidence type="ECO:0000313" key="3">
    <source>
        <dbReference type="Proteomes" id="UP000314294"/>
    </source>
</evidence>
<gene>
    <name evidence="2" type="ORF">EYF80_027343</name>
</gene>
<organism evidence="2 3">
    <name type="scientific">Liparis tanakae</name>
    <name type="common">Tanaka's snailfish</name>
    <dbReference type="NCBI Taxonomy" id="230148"/>
    <lineage>
        <taxon>Eukaryota</taxon>
        <taxon>Metazoa</taxon>
        <taxon>Chordata</taxon>
        <taxon>Craniata</taxon>
        <taxon>Vertebrata</taxon>
        <taxon>Euteleostomi</taxon>
        <taxon>Actinopterygii</taxon>
        <taxon>Neopterygii</taxon>
        <taxon>Teleostei</taxon>
        <taxon>Neoteleostei</taxon>
        <taxon>Acanthomorphata</taxon>
        <taxon>Eupercaria</taxon>
        <taxon>Perciformes</taxon>
        <taxon>Cottioidei</taxon>
        <taxon>Cottales</taxon>
        <taxon>Liparidae</taxon>
        <taxon>Liparis</taxon>
    </lineage>
</organism>
<feature type="region of interest" description="Disordered" evidence="1">
    <location>
        <begin position="55"/>
        <end position="74"/>
    </location>
</feature>